<dbReference type="AlphaFoldDB" id="A0A5S3UXZ5"/>
<comment type="caution">
    <text evidence="1">The sequence shown here is derived from an EMBL/GenBank/DDBJ whole genome shotgun (WGS) entry which is preliminary data.</text>
</comment>
<dbReference type="Proteomes" id="UP000307164">
    <property type="component" value="Unassembled WGS sequence"/>
</dbReference>
<accession>A0A5S3UXZ5</accession>
<evidence type="ECO:0000313" key="3">
    <source>
        <dbReference type="Proteomes" id="UP000307164"/>
    </source>
</evidence>
<protein>
    <submittedName>
        <fullName evidence="1">Uncharacterized protein</fullName>
    </submittedName>
</protein>
<reference evidence="3 4" key="1">
    <citation type="submission" date="2018-01" db="EMBL/GenBank/DDBJ databases">
        <authorList>
            <person name="Paulsen S."/>
            <person name="Gram L.K."/>
        </authorList>
    </citation>
    <scope>NUCLEOTIDE SEQUENCE [LARGE SCALE GENOMIC DNA]</scope>
    <source>
        <strain evidence="1 4">S3790</strain>
        <strain evidence="2 3">S3895</strain>
    </source>
</reference>
<reference evidence="1" key="3">
    <citation type="submission" date="2019-09" db="EMBL/GenBank/DDBJ databases">
        <title>Co-occurence of chitin degradation, pigmentation and bioactivity in marine Pseudoalteromonas.</title>
        <authorList>
            <person name="Sonnenschein E.C."/>
            <person name="Bech P.K."/>
        </authorList>
    </citation>
    <scope>NUCLEOTIDE SEQUENCE</scope>
    <source>
        <strain evidence="1">S3790</strain>
        <strain evidence="2">S3895</strain>
    </source>
</reference>
<name>A0A5S3UXZ5_9GAMM</name>
<organism evidence="1 4">
    <name type="scientific">Pseudoalteromonas aurantia</name>
    <dbReference type="NCBI Taxonomy" id="43654"/>
    <lineage>
        <taxon>Bacteria</taxon>
        <taxon>Pseudomonadati</taxon>
        <taxon>Pseudomonadota</taxon>
        <taxon>Gammaproteobacteria</taxon>
        <taxon>Alteromonadales</taxon>
        <taxon>Pseudoalteromonadaceae</taxon>
        <taxon>Pseudoalteromonas</taxon>
    </lineage>
</organism>
<evidence type="ECO:0000313" key="4">
    <source>
        <dbReference type="Proteomes" id="UP000307217"/>
    </source>
</evidence>
<dbReference type="RefSeq" id="WP_138593682.1">
    <property type="nucleotide sequence ID" value="NZ_PNBW01000187.1"/>
</dbReference>
<proteinExistence type="predicted"/>
<keyword evidence="3" id="KW-1185">Reference proteome</keyword>
<evidence type="ECO:0000313" key="1">
    <source>
        <dbReference type="EMBL" id="TMO62535.1"/>
    </source>
</evidence>
<dbReference type="Proteomes" id="UP000307217">
    <property type="component" value="Unassembled WGS sequence"/>
</dbReference>
<dbReference type="EMBL" id="PNBW01000187">
    <property type="protein sequence ID" value="TMO69125.1"/>
    <property type="molecule type" value="Genomic_DNA"/>
</dbReference>
<gene>
    <name evidence="1" type="ORF">CWC19_20125</name>
    <name evidence="2" type="ORF">CWC20_20990</name>
</gene>
<dbReference type="EMBL" id="PNBX01000135">
    <property type="protein sequence ID" value="TMO62535.1"/>
    <property type="molecule type" value="Genomic_DNA"/>
</dbReference>
<dbReference type="OrthoDB" id="6312774at2"/>
<reference evidence="3 4" key="2">
    <citation type="submission" date="2019-06" db="EMBL/GenBank/DDBJ databases">
        <title>Co-occurence of chitin degradation, pigmentation and bioactivity in marine Pseudoalteromonas.</title>
        <authorList>
            <person name="Sonnenschein E.C."/>
            <person name="Bech P.K."/>
        </authorList>
    </citation>
    <scope>NUCLEOTIDE SEQUENCE [LARGE SCALE GENOMIC DNA]</scope>
    <source>
        <strain evidence="4">S3790</strain>
        <strain evidence="3">S3895</strain>
    </source>
</reference>
<sequence length="185" mass="20531">MNIVSVPLLLSMMTGPLYGKLELQDPASDFYYARDAGEVTSESAALEGHKVFKGQKLIEYIVLDSNESRSLYSKSDGYIEFVTSGLLAGEPLSKGQLLFIVTLYEVFGKYEALKGTGLPSILVGSHVWVCNDQGSWKFLVNEIKNNRVLLSASLDQKDFERVNKASKQAQMSMFLEKGQCKKSNI</sequence>
<evidence type="ECO:0000313" key="2">
    <source>
        <dbReference type="EMBL" id="TMO69125.1"/>
    </source>
</evidence>